<name>A0ABY6HYJ8_9ARCH</name>
<evidence type="ECO:0000256" key="1">
    <source>
        <dbReference type="SAM" id="MobiDB-lite"/>
    </source>
</evidence>
<evidence type="ECO:0000313" key="3">
    <source>
        <dbReference type="Proteomes" id="UP001208689"/>
    </source>
</evidence>
<proteinExistence type="predicted"/>
<protein>
    <recommendedName>
        <fullName evidence="4">Alpha/beta hydrolase</fullName>
    </recommendedName>
</protein>
<dbReference type="Gene3D" id="3.40.50.1820">
    <property type="entry name" value="alpha/beta hydrolase"/>
    <property type="match status" value="1"/>
</dbReference>
<feature type="region of interest" description="Disordered" evidence="1">
    <location>
        <begin position="1"/>
        <end position="20"/>
    </location>
</feature>
<dbReference type="Proteomes" id="UP001208689">
    <property type="component" value="Chromosome"/>
</dbReference>
<dbReference type="EMBL" id="CP104013">
    <property type="protein sequence ID" value="UYP47629.1"/>
    <property type="molecule type" value="Genomic_DNA"/>
</dbReference>
<dbReference type="InterPro" id="IPR029058">
    <property type="entry name" value="AB_hydrolase_fold"/>
</dbReference>
<evidence type="ECO:0000313" key="2">
    <source>
        <dbReference type="EMBL" id="UYP47629.1"/>
    </source>
</evidence>
<feature type="compositionally biased region" description="Polar residues" evidence="1">
    <location>
        <begin position="1"/>
        <end position="13"/>
    </location>
</feature>
<reference evidence="2" key="1">
    <citation type="submission" date="2022-09" db="EMBL/GenBank/DDBJ databases">
        <title>Actin cytoskeleton and complex cell architecture in an #Asgard archaeon.</title>
        <authorList>
            <person name="Ponce Toledo R.I."/>
            <person name="Schleper C."/>
            <person name="Rodrigues Oliveira T."/>
            <person name="Wollweber F."/>
            <person name="Xu J."/>
            <person name="Rittmann S."/>
            <person name="Klingl A."/>
            <person name="Pilhofer M."/>
        </authorList>
    </citation>
    <scope>NUCLEOTIDE SEQUENCE</scope>
    <source>
        <strain evidence="2">B-35</strain>
    </source>
</reference>
<evidence type="ECO:0008006" key="4">
    <source>
        <dbReference type="Google" id="ProtNLM"/>
    </source>
</evidence>
<gene>
    <name evidence="2" type="ORF">NEF87_003914</name>
</gene>
<organism evidence="2 3">
    <name type="scientific">Candidatus Lokiarchaeum ossiferum</name>
    <dbReference type="NCBI Taxonomy" id="2951803"/>
    <lineage>
        <taxon>Archaea</taxon>
        <taxon>Promethearchaeati</taxon>
        <taxon>Promethearchaeota</taxon>
        <taxon>Promethearchaeia</taxon>
        <taxon>Promethearchaeales</taxon>
        <taxon>Promethearchaeaceae</taxon>
        <taxon>Candidatus Lokiarchaeum</taxon>
    </lineage>
</organism>
<dbReference type="SUPFAM" id="SSF53474">
    <property type="entry name" value="alpha/beta-Hydrolases"/>
    <property type="match status" value="1"/>
</dbReference>
<sequence>MISSENFNKNPSSDPIKEPISTDPYFFSMPKELKTSLDSMLESSQNKNAPNFWHKNICDELYVPVDDGEIRVFHYLPKDPISKRPLVFIPGWGVNPAGFQDLFSAIYEKVELYYIESREKKSSHIRFWESKFDMHQKAKDISATITYLDLNEKNYVLMGPCWGGAVIMQGLMDKVLTKAPTVITVDPMHRLWFSKFALKWITPFIPTFMFTLLKPIIKWFKLHNMHEPTQKSRAEAFIADAVMWKWKRAAQQVNEFELFGNLSAVDKEVFVINGTNDLIHDQRDYPKIAAELPKSRFLFLGTDESNRELLMGMVAEEFTKILQNDQIPPSLLPFEKAIQRGS</sequence>
<keyword evidence="3" id="KW-1185">Reference proteome</keyword>
<accession>A0ABY6HYJ8</accession>